<dbReference type="Pfam" id="PF19086">
    <property type="entry name" value="Terpene_syn_C_2"/>
    <property type="match status" value="1"/>
</dbReference>
<evidence type="ECO:0000256" key="2">
    <source>
        <dbReference type="ARBA" id="ARBA00006333"/>
    </source>
</evidence>
<dbReference type="OrthoDB" id="2861623at2759"/>
<keyword evidence="4" id="KW-0479">Metal-binding</keyword>
<evidence type="ECO:0000256" key="4">
    <source>
        <dbReference type="RuleBase" id="RU366034"/>
    </source>
</evidence>
<dbReference type="Gene3D" id="1.10.600.10">
    <property type="entry name" value="Farnesyl Diphosphate Synthase"/>
    <property type="match status" value="1"/>
</dbReference>
<protein>
    <recommendedName>
        <fullName evidence="4">Terpene synthase</fullName>
        <ecNumber evidence="4">4.2.3.-</ecNumber>
    </recommendedName>
</protein>
<dbReference type="GO" id="GO:0046872">
    <property type="term" value="F:metal ion binding"/>
    <property type="evidence" value="ECO:0007669"/>
    <property type="project" value="UniProtKB-KW"/>
</dbReference>
<dbReference type="EMBL" id="CAJVQA010010320">
    <property type="protein sequence ID" value="CAG8695595.1"/>
    <property type="molecule type" value="Genomic_DNA"/>
</dbReference>
<evidence type="ECO:0000256" key="1">
    <source>
        <dbReference type="ARBA" id="ARBA00001946"/>
    </source>
</evidence>
<keyword evidence="6" id="KW-1185">Reference proteome</keyword>
<comment type="caution">
    <text evidence="5">The sequence shown here is derived from an EMBL/GenBank/DDBJ whole genome shotgun (WGS) entry which is preliminary data.</text>
</comment>
<dbReference type="InterPro" id="IPR034686">
    <property type="entry name" value="Terpene_cyclase-like_2"/>
</dbReference>
<organism evidence="5 6">
    <name type="scientific">Cetraspora pellucida</name>
    <dbReference type="NCBI Taxonomy" id="1433469"/>
    <lineage>
        <taxon>Eukaryota</taxon>
        <taxon>Fungi</taxon>
        <taxon>Fungi incertae sedis</taxon>
        <taxon>Mucoromycota</taxon>
        <taxon>Glomeromycotina</taxon>
        <taxon>Glomeromycetes</taxon>
        <taxon>Diversisporales</taxon>
        <taxon>Gigasporaceae</taxon>
        <taxon>Cetraspora</taxon>
    </lineage>
</organism>
<dbReference type="GO" id="GO:0008299">
    <property type="term" value="P:isoprenoid biosynthetic process"/>
    <property type="evidence" value="ECO:0007669"/>
    <property type="project" value="UniProtKB-ARBA"/>
</dbReference>
<dbReference type="PANTHER" id="PTHR35201:SF4">
    <property type="entry name" value="BETA-PINACENE SYNTHASE-RELATED"/>
    <property type="match status" value="1"/>
</dbReference>
<dbReference type="SFLD" id="SFLDS00005">
    <property type="entry name" value="Isoprenoid_Synthase_Type_I"/>
    <property type="match status" value="1"/>
</dbReference>
<evidence type="ECO:0000313" key="5">
    <source>
        <dbReference type="EMBL" id="CAG8695595.1"/>
    </source>
</evidence>
<dbReference type="SUPFAM" id="SSF48576">
    <property type="entry name" value="Terpenoid synthases"/>
    <property type="match status" value="1"/>
</dbReference>
<gene>
    <name evidence="5" type="ORF">CPELLU_LOCUS11543</name>
</gene>
<proteinExistence type="inferred from homology"/>
<dbReference type="SFLD" id="SFLDG01020">
    <property type="entry name" value="Terpene_Cyclase_Like_2"/>
    <property type="match status" value="1"/>
</dbReference>
<dbReference type="Proteomes" id="UP000789759">
    <property type="component" value="Unassembled WGS sequence"/>
</dbReference>
<dbReference type="PANTHER" id="PTHR35201">
    <property type="entry name" value="TERPENE SYNTHASE"/>
    <property type="match status" value="1"/>
</dbReference>
<dbReference type="GO" id="GO:0010333">
    <property type="term" value="F:terpene synthase activity"/>
    <property type="evidence" value="ECO:0007669"/>
    <property type="project" value="InterPro"/>
</dbReference>
<sequence length="377" mass="44262">MAFFETFGKLVQDLKLKKRLFKKRIFKGKSRKKFYQINPTENFEIPKSLECTFPLRSSNEYKSEVEKHCLEWAMQFGLVTKEEAIKRFKSAKYGLFGCYVYPNAPFDRLCLVTDFMIWLFLLDDQIDNKHDLIDKPEKLKRILDGFLLVIDSDHCPDSAKCPIAVALWDLWSKMKCITGKAWQQRFRTSLANYFSSYYTHSQNCVSKKAHKSIDDYVELRRNTGAVQVTFNFVEITLNIELPDDVYSDPNFQCLMNYCNDHACFINDIYSLRKELLVNDTDNLIFVLKNLSNYSLQEAVNDAVKLSNLRVTQIRENISKLPDFGPEMNKTVKMYFEGLEDWLAGSFYWHQISGRYAVEDNATRKYMESYLEPILTHN</sequence>
<evidence type="ECO:0000313" key="6">
    <source>
        <dbReference type="Proteomes" id="UP000789759"/>
    </source>
</evidence>
<reference evidence="5" key="1">
    <citation type="submission" date="2021-06" db="EMBL/GenBank/DDBJ databases">
        <authorList>
            <person name="Kallberg Y."/>
            <person name="Tangrot J."/>
            <person name="Rosling A."/>
        </authorList>
    </citation>
    <scope>NUCLEOTIDE SEQUENCE</scope>
    <source>
        <strain evidence="5">FL966</strain>
    </source>
</reference>
<accession>A0A9N9EWQ8</accession>
<dbReference type="InterPro" id="IPR008949">
    <property type="entry name" value="Isoprenoid_synthase_dom_sf"/>
</dbReference>
<dbReference type="EC" id="4.2.3.-" evidence="4"/>
<name>A0A9N9EWQ8_9GLOM</name>
<evidence type="ECO:0000256" key="3">
    <source>
        <dbReference type="ARBA" id="ARBA00022842"/>
    </source>
</evidence>
<keyword evidence="3 4" id="KW-0460">Magnesium</keyword>
<dbReference type="AlphaFoldDB" id="A0A9N9EWQ8"/>
<comment type="cofactor">
    <cofactor evidence="1 4">
        <name>Mg(2+)</name>
        <dbReference type="ChEBI" id="CHEBI:18420"/>
    </cofactor>
</comment>
<keyword evidence="4" id="KW-0456">Lyase</keyword>
<comment type="similarity">
    <text evidence="2 4">Belongs to the terpene synthase family.</text>
</comment>